<dbReference type="AlphaFoldDB" id="A0A1H8CS97"/>
<keyword evidence="3" id="KW-1185">Reference proteome</keyword>
<dbReference type="OrthoDB" id="3191472at2"/>
<gene>
    <name evidence="2" type="ORF">SAMN05192533_107212</name>
</gene>
<dbReference type="InterPro" id="IPR014975">
    <property type="entry name" value="DUF1836"/>
</dbReference>
<name>A0A1H8CS97_9BACI</name>
<dbReference type="EMBL" id="FOBW01000007">
    <property type="protein sequence ID" value="SEM97850.1"/>
    <property type="molecule type" value="Genomic_DNA"/>
</dbReference>
<evidence type="ECO:0008006" key="4">
    <source>
        <dbReference type="Google" id="ProtNLM"/>
    </source>
</evidence>
<proteinExistence type="predicted"/>
<dbReference type="STRING" id="930146.SAMN05192533_107212"/>
<evidence type="ECO:0000256" key="1">
    <source>
        <dbReference type="SAM" id="Coils"/>
    </source>
</evidence>
<dbReference type="PANTHER" id="PTHR40056:SF1">
    <property type="entry name" value="DUF1836 DOMAIN-CONTAINING PROTEIN"/>
    <property type="match status" value="1"/>
</dbReference>
<dbReference type="PANTHER" id="PTHR40056">
    <property type="entry name" value="HYPOTHETICAL CYTOSOLIC PROTEIN"/>
    <property type="match status" value="1"/>
</dbReference>
<keyword evidence="1" id="KW-0175">Coiled coil</keyword>
<feature type="coiled-coil region" evidence="1">
    <location>
        <begin position="134"/>
        <end position="161"/>
    </location>
</feature>
<evidence type="ECO:0000313" key="3">
    <source>
        <dbReference type="Proteomes" id="UP000198553"/>
    </source>
</evidence>
<organism evidence="2 3">
    <name type="scientific">Mesobacillus persicus</name>
    <dbReference type="NCBI Taxonomy" id="930146"/>
    <lineage>
        <taxon>Bacteria</taxon>
        <taxon>Bacillati</taxon>
        <taxon>Bacillota</taxon>
        <taxon>Bacilli</taxon>
        <taxon>Bacillales</taxon>
        <taxon>Bacillaceae</taxon>
        <taxon>Mesobacillus</taxon>
    </lineage>
</organism>
<dbReference type="RefSeq" id="WP_090745540.1">
    <property type="nucleotide sequence ID" value="NZ_FOBW01000007.1"/>
</dbReference>
<protein>
    <recommendedName>
        <fullName evidence="4">DUF1836 domain-containing protein</fullName>
    </recommendedName>
</protein>
<reference evidence="3" key="1">
    <citation type="submission" date="2016-10" db="EMBL/GenBank/DDBJ databases">
        <authorList>
            <person name="Varghese N."/>
            <person name="Submissions S."/>
        </authorList>
    </citation>
    <scope>NUCLEOTIDE SEQUENCE [LARGE SCALE GENOMIC DNA]</scope>
    <source>
        <strain evidence="3">B48,IBRC-M 10115,DSM 25386,CECT 8001</strain>
    </source>
</reference>
<evidence type="ECO:0000313" key="2">
    <source>
        <dbReference type="EMBL" id="SEM97850.1"/>
    </source>
</evidence>
<accession>A0A1H8CS97</accession>
<dbReference type="Pfam" id="PF08876">
    <property type="entry name" value="DUF1836"/>
    <property type="match status" value="1"/>
</dbReference>
<sequence>MNQINELINQLDLKQNVHLEDIPSIDLYMDQVIQLFEKTFEPSKRNETEKILTKTMINNYAKGKLFFPVKNKKYSKEHIILISLIFQLKGALSIGDIKLVLDGVNEKVVTEDFKLDPFYQSYLNLLDRNTEFYKENLKDKAKDAKDELAKTEIDSDDYLQKVLLIASLVNMSNLYRKAAESLVDTLKD</sequence>
<dbReference type="Proteomes" id="UP000198553">
    <property type="component" value="Unassembled WGS sequence"/>
</dbReference>